<dbReference type="OrthoDB" id="70250at2759"/>
<dbReference type="GO" id="GO:0006506">
    <property type="term" value="P:GPI anchor biosynthetic process"/>
    <property type="evidence" value="ECO:0007669"/>
    <property type="project" value="InterPro"/>
</dbReference>
<gene>
    <name evidence="1" type="ORF">CRE_12775</name>
</gene>
<dbReference type="OMA" id="VINHESS"/>
<evidence type="ECO:0000313" key="2">
    <source>
        <dbReference type="Proteomes" id="UP000008281"/>
    </source>
</evidence>
<sequence length="278" mass="32827">MRVSAKSSLNIYRAMEKITKNSVLIRTTEAKKQMIRSFPFIRLLVLDFALSIYLWYKWKPDWDYTVDIFWKQTGHVADNLNGTITWLRSNPAGLKLNTPVNDTLAWFFTYHIYLWTTFIGFLRSDAFFRFITYSLIGGVSTFSSIVYDFSQIFFLHFNCFDAYATKLCYLCYYTLTVLWSLVRGKKWNPLRERMDTVILDTRQQFLATSLFVILLFILPTIFVYFVVFRSLRLAVSALQTVIYFFATWPFQLFALEKYFKEKYGKQKTSEGNDAASTE</sequence>
<dbReference type="EMBL" id="DS268427">
    <property type="protein sequence ID" value="EFO93690.1"/>
    <property type="molecule type" value="Genomic_DNA"/>
</dbReference>
<dbReference type="Proteomes" id="UP000008281">
    <property type="component" value="Unassembled WGS sequence"/>
</dbReference>
<dbReference type="HOGENOM" id="CLU_098061_0_0_1"/>
<name>E3M7Q5_CAERE</name>
<keyword evidence="2" id="KW-1185">Reference proteome</keyword>
<dbReference type="PANTHER" id="PTHR21329">
    <property type="entry name" value="PHOSPHATIDYLINOSITOL N-ACETYLGLUCOSAMINYLTRANSFERASE SUBUNIT Q-RELATED"/>
    <property type="match status" value="1"/>
</dbReference>
<organism evidence="2">
    <name type="scientific">Caenorhabditis remanei</name>
    <name type="common">Caenorhabditis vulgaris</name>
    <dbReference type="NCBI Taxonomy" id="31234"/>
    <lineage>
        <taxon>Eukaryota</taxon>
        <taxon>Metazoa</taxon>
        <taxon>Ecdysozoa</taxon>
        <taxon>Nematoda</taxon>
        <taxon>Chromadorea</taxon>
        <taxon>Rhabditida</taxon>
        <taxon>Rhabditina</taxon>
        <taxon>Rhabditomorpha</taxon>
        <taxon>Rhabditoidea</taxon>
        <taxon>Rhabditidae</taxon>
        <taxon>Peloderinae</taxon>
        <taxon>Caenorhabditis</taxon>
    </lineage>
</organism>
<dbReference type="InterPro" id="IPR007720">
    <property type="entry name" value="PigQ/GPI1"/>
</dbReference>
<dbReference type="STRING" id="31234.E3M7Q5"/>
<reference evidence="1" key="1">
    <citation type="submission" date="2007-07" db="EMBL/GenBank/DDBJ databases">
        <title>PCAP assembly of the Caenorhabditis remanei genome.</title>
        <authorList>
            <consortium name="The Caenorhabditis remanei Sequencing Consortium"/>
            <person name="Wilson R.K."/>
        </authorList>
    </citation>
    <scope>NUCLEOTIDE SEQUENCE [LARGE SCALE GENOMIC DNA]</scope>
    <source>
        <strain evidence="1">PB4641</strain>
    </source>
</reference>
<dbReference type="FunCoup" id="E3M7Q5">
    <property type="interactions" value="76"/>
</dbReference>
<dbReference type="Pfam" id="PF05024">
    <property type="entry name" value="Gpi1"/>
    <property type="match status" value="1"/>
</dbReference>
<dbReference type="AlphaFoldDB" id="E3M7Q5"/>
<dbReference type="GO" id="GO:0005783">
    <property type="term" value="C:endoplasmic reticulum"/>
    <property type="evidence" value="ECO:0007669"/>
    <property type="project" value="TreeGrafter"/>
</dbReference>
<proteinExistence type="predicted"/>
<accession>E3M7Q5</accession>
<protein>
    <submittedName>
        <fullName evidence="1">Uncharacterized protein</fullName>
    </submittedName>
</protein>
<dbReference type="PANTHER" id="PTHR21329:SF3">
    <property type="entry name" value="PHOSPHATIDYLINOSITOL N-ACETYLGLUCOSAMINYLTRANSFERASE SUBUNIT Q"/>
    <property type="match status" value="1"/>
</dbReference>
<dbReference type="GO" id="GO:0016020">
    <property type="term" value="C:membrane"/>
    <property type="evidence" value="ECO:0007669"/>
    <property type="project" value="InterPro"/>
</dbReference>
<dbReference type="eggNOG" id="KOG1183">
    <property type="taxonomic scope" value="Eukaryota"/>
</dbReference>
<evidence type="ECO:0000313" key="1">
    <source>
        <dbReference type="EMBL" id="EFO93690.1"/>
    </source>
</evidence>